<evidence type="ECO:0000313" key="2">
    <source>
        <dbReference type="Proteomes" id="UP001190700"/>
    </source>
</evidence>
<keyword evidence="2" id="KW-1185">Reference proteome</keyword>
<dbReference type="Proteomes" id="UP001190700">
    <property type="component" value="Unassembled WGS sequence"/>
</dbReference>
<comment type="caution">
    <text evidence="1">The sequence shown here is derived from an EMBL/GenBank/DDBJ whole genome shotgun (WGS) entry which is preliminary data.</text>
</comment>
<proteinExistence type="predicted"/>
<protein>
    <submittedName>
        <fullName evidence="1">Uncharacterized protein</fullName>
    </submittedName>
</protein>
<name>A0AAE0BVL6_9CHLO</name>
<dbReference type="AlphaFoldDB" id="A0AAE0BVL6"/>
<sequence length="146" mass="16569">MELWWRQNVLGHLGSRFMPVEYRRSFQNNTISVQGETHSCGLVRFGITTDRPAAAFERTIGRLIVSARIAPVPFLDAEEEEEEEEEEEVGQCRILPQTWGLGRPQSRTGEAIRLGADGGVIFGRVYSEEQSEDTRVPNAFCREVEK</sequence>
<organism evidence="1 2">
    <name type="scientific">Cymbomonas tetramitiformis</name>
    <dbReference type="NCBI Taxonomy" id="36881"/>
    <lineage>
        <taxon>Eukaryota</taxon>
        <taxon>Viridiplantae</taxon>
        <taxon>Chlorophyta</taxon>
        <taxon>Pyramimonadophyceae</taxon>
        <taxon>Pyramimonadales</taxon>
        <taxon>Pyramimonadaceae</taxon>
        <taxon>Cymbomonas</taxon>
    </lineage>
</organism>
<evidence type="ECO:0000313" key="1">
    <source>
        <dbReference type="EMBL" id="KAK3242685.1"/>
    </source>
</evidence>
<accession>A0AAE0BVL6</accession>
<reference evidence="1 2" key="1">
    <citation type="journal article" date="2015" name="Genome Biol. Evol.">
        <title>Comparative Genomics of a Bacterivorous Green Alga Reveals Evolutionary Causalities and Consequences of Phago-Mixotrophic Mode of Nutrition.</title>
        <authorList>
            <person name="Burns J.A."/>
            <person name="Paasch A."/>
            <person name="Narechania A."/>
            <person name="Kim E."/>
        </authorList>
    </citation>
    <scope>NUCLEOTIDE SEQUENCE [LARGE SCALE GENOMIC DNA]</scope>
    <source>
        <strain evidence="1 2">PLY_AMNH</strain>
    </source>
</reference>
<gene>
    <name evidence="1" type="ORF">CYMTET_47630</name>
</gene>
<dbReference type="EMBL" id="LGRX02033135">
    <property type="protein sequence ID" value="KAK3242685.1"/>
    <property type="molecule type" value="Genomic_DNA"/>
</dbReference>